<evidence type="ECO:0008006" key="4">
    <source>
        <dbReference type="Google" id="ProtNLM"/>
    </source>
</evidence>
<sequence length="136" mass="14484">MAGRSRLVGFLAWGTSEQRPAAAGREGCSSSCSHRTARVGACIEIAAPSVTVTVTVHRPSLVLSSAVSMGRRKRQSRAGGSLGYRRSSCPSCPSRYRRTAPPPTRTVSWCCPLAVLLLPGARRCGPSCADLERINR</sequence>
<feature type="compositionally biased region" description="Low complexity" evidence="1">
    <location>
        <begin position="84"/>
        <end position="94"/>
    </location>
</feature>
<proteinExistence type="predicted"/>
<evidence type="ECO:0000313" key="2">
    <source>
        <dbReference type="EMBL" id="KAL2864987.1"/>
    </source>
</evidence>
<dbReference type="GeneID" id="98144769"/>
<dbReference type="Proteomes" id="UP001610432">
    <property type="component" value="Unassembled WGS sequence"/>
</dbReference>
<gene>
    <name evidence="2" type="ORF">BJX67DRAFT_359563</name>
</gene>
<comment type="caution">
    <text evidence="2">The sequence shown here is derived from an EMBL/GenBank/DDBJ whole genome shotgun (WGS) entry which is preliminary data.</text>
</comment>
<dbReference type="EMBL" id="JBFXLQ010000035">
    <property type="protein sequence ID" value="KAL2864987.1"/>
    <property type="molecule type" value="Genomic_DNA"/>
</dbReference>
<evidence type="ECO:0000256" key="1">
    <source>
        <dbReference type="SAM" id="MobiDB-lite"/>
    </source>
</evidence>
<keyword evidence="3" id="KW-1185">Reference proteome</keyword>
<accession>A0ABR4LNN2</accession>
<feature type="region of interest" description="Disordered" evidence="1">
    <location>
        <begin position="72"/>
        <end position="100"/>
    </location>
</feature>
<dbReference type="RefSeq" id="XP_070883966.1">
    <property type="nucleotide sequence ID" value="XM_071029697.1"/>
</dbReference>
<evidence type="ECO:0000313" key="3">
    <source>
        <dbReference type="Proteomes" id="UP001610432"/>
    </source>
</evidence>
<reference evidence="2 3" key="1">
    <citation type="submission" date="2024-07" db="EMBL/GenBank/DDBJ databases">
        <title>Section-level genome sequencing and comparative genomics of Aspergillus sections Usti and Cavernicolus.</title>
        <authorList>
            <consortium name="Lawrence Berkeley National Laboratory"/>
            <person name="Nybo J.L."/>
            <person name="Vesth T.C."/>
            <person name="Theobald S."/>
            <person name="Frisvad J.C."/>
            <person name="Larsen T.O."/>
            <person name="Kjaerboelling I."/>
            <person name="Rothschild-Mancinelli K."/>
            <person name="Lyhne E.K."/>
            <person name="Kogle M.E."/>
            <person name="Barry K."/>
            <person name="Clum A."/>
            <person name="Na H."/>
            <person name="Ledsgaard L."/>
            <person name="Lin J."/>
            <person name="Lipzen A."/>
            <person name="Kuo A."/>
            <person name="Riley R."/>
            <person name="Mondo S."/>
            <person name="Labutti K."/>
            <person name="Haridas S."/>
            <person name="Pangalinan J."/>
            <person name="Salamov A.A."/>
            <person name="Simmons B.A."/>
            <person name="Magnuson J.K."/>
            <person name="Chen J."/>
            <person name="Drula E."/>
            <person name="Henrissat B."/>
            <person name="Wiebenga A."/>
            <person name="Lubbers R.J."/>
            <person name="Gomes A.C."/>
            <person name="Macurrencykelacurrency M.R."/>
            <person name="Stajich J."/>
            <person name="Grigoriev I.V."/>
            <person name="Mortensen U.H."/>
            <person name="De Vries R.P."/>
            <person name="Baker S.E."/>
            <person name="Andersen M.R."/>
        </authorList>
    </citation>
    <scope>NUCLEOTIDE SEQUENCE [LARGE SCALE GENOMIC DNA]</scope>
    <source>
        <strain evidence="2 3">CBS 449.75</strain>
    </source>
</reference>
<name>A0ABR4LNN2_9EURO</name>
<organism evidence="2 3">
    <name type="scientific">Aspergillus lucknowensis</name>
    <dbReference type="NCBI Taxonomy" id="176173"/>
    <lineage>
        <taxon>Eukaryota</taxon>
        <taxon>Fungi</taxon>
        <taxon>Dikarya</taxon>
        <taxon>Ascomycota</taxon>
        <taxon>Pezizomycotina</taxon>
        <taxon>Eurotiomycetes</taxon>
        <taxon>Eurotiomycetidae</taxon>
        <taxon>Eurotiales</taxon>
        <taxon>Aspergillaceae</taxon>
        <taxon>Aspergillus</taxon>
        <taxon>Aspergillus subgen. Nidulantes</taxon>
    </lineage>
</organism>
<protein>
    <recommendedName>
        <fullName evidence="4">Secreted protein</fullName>
    </recommendedName>
</protein>